<keyword evidence="6" id="KW-0598">Phosphotransferase system</keyword>
<dbReference type="GO" id="GO:0016301">
    <property type="term" value="F:kinase activity"/>
    <property type="evidence" value="ECO:0007669"/>
    <property type="project" value="UniProtKB-KW"/>
</dbReference>
<sequence length="144" mass="16409">MVHALFSASQFHERCDTWQEAVKLACLPLEEQGVITTEYAQAIIRETEQHGPWYILSPEFALPHARPEEGVASTRTHLSLLSLKDAVHFQDHPNVRLVIVLAAADSTQHIERIQQLMCWLDEAERLQRLTSITRLAQLHSALHT</sequence>
<dbReference type="PANTHER" id="PTHR36203">
    <property type="entry name" value="ASCORBATE-SPECIFIC PTS SYSTEM EIIA COMPONENT"/>
    <property type="match status" value="1"/>
</dbReference>
<dbReference type="PANTHER" id="PTHR36203:SF1">
    <property type="entry name" value="ASCORBATE-SPECIFIC PTS SYSTEM EIIA COMPONENT"/>
    <property type="match status" value="1"/>
</dbReference>
<dbReference type="InterPro" id="IPR016152">
    <property type="entry name" value="PTrfase/Anion_transptr"/>
</dbReference>
<keyword evidence="3" id="KW-0963">Cytoplasm</keyword>
<proteinExistence type="predicted"/>
<name>A0AAQ0V9J4_CITKO</name>
<gene>
    <name evidence="13" type="ORF">EGS84_18445</name>
    <name evidence="12" type="ORF">I5687_13880</name>
</gene>
<dbReference type="InterPro" id="IPR002178">
    <property type="entry name" value="PTS_EIIA_type-2_dom"/>
</dbReference>
<dbReference type="CDD" id="cd00211">
    <property type="entry name" value="PTS_IIA_fru"/>
    <property type="match status" value="1"/>
</dbReference>
<dbReference type="EMBL" id="JADVNV010000004">
    <property type="protein sequence ID" value="MBJ9869038.1"/>
    <property type="molecule type" value="Genomic_DNA"/>
</dbReference>
<evidence type="ECO:0000256" key="8">
    <source>
        <dbReference type="ARBA" id="ARBA00037387"/>
    </source>
</evidence>
<feature type="domain" description="PTS EIIA type-2" evidence="11">
    <location>
        <begin position="1"/>
        <end position="144"/>
    </location>
</feature>
<comment type="function">
    <text evidence="8">The phosphoenolpyruvate-dependent sugar phosphotransferase system (sugar PTS), a major carbohydrate active transport system, catalyzes the phosphorylation of incoming sugar substrates concomitantly with their translocation across the cell membrane. The enzyme II UlaABC PTS system is involved in ascorbate transport.</text>
</comment>
<keyword evidence="2" id="KW-0813">Transport</keyword>
<dbReference type="Gene3D" id="3.40.930.10">
    <property type="entry name" value="Mannitol-specific EII, Chain A"/>
    <property type="match status" value="1"/>
</dbReference>
<evidence type="ECO:0000256" key="9">
    <source>
        <dbReference type="ARBA" id="ARBA00041175"/>
    </source>
</evidence>
<comment type="subcellular location">
    <subcellularLocation>
        <location evidence="1">Cytoplasm</location>
    </subcellularLocation>
</comment>
<keyword evidence="13" id="KW-0762">Sugar transport</keyword>
<evidence type="ECO:0000256" key="1">
    <source>
        <dbReference type="ARBA" id="ARBA00004496"/>
    </source>
</evidence>
<evidence type="ECO:0000313" key="13">
    <source>
        <dbReference type="EMBL" id="RSC18781.1"/>
    </source>
</evidence>
<accession>A0AAQ0V9J4</accession>
<dbReference type="SUPFAM" id="SSF55804">
    <property type="entry name" value="Phoshotransferase/anion transport protein"/>
    <property type="match status" value="1"/>
</dbReference>
<evidence type="ECO:0000313" key="14">
    <source>
        <dbReference type="Proteomes" id="UP000282299"/>
    </source>
</evidence>
<dbReference type="Proteomes" id="UP000282299">
    <property type="component" value="Unassembled WGS sequence"/>
</dbReference>
<reference evidence="12" key="3">
    <citation type="submission" date="2020-11" db="EMBL/GenBank/DDBJ databases">
        <title>Enhanced detection system for hospital associated transmission using whole genome sequencing surveillance.</title>
        <authorList>
            <person name="Harrison L.H."/>
            <person name="Van Tyne D."/>
            <person name="Marsh J.W."/>
            <person name="Griffith M.P."/>
            <person name="Snyder D.J."/>
            <person name="Cooper V.S."/>
            <person name="Mustapha M."/>
        </authorList>
    </citation>
    <scope>NUCLEOTIDE SEQUENCE</scope>
    <source>
        <strain evidence="12">CB00014</strain>
    </source>
</reference>
<reference evidence="13" key="1">
    <citation type="submission" date="2018-10" db="EMBL/GenBank/DDBJ databases">
        <title>FDA dAtabase for Regulatory Grade micrObial Sequences (FDA-ARGOS): Supporting development and validation of Infectious Disease Dx tests.</title>
        <authorList>
            <person name="Campos J."/>
            <person name="Goldberg B."/>
            <person name="Tallon L.J."/>
            <person name="Sadzewicz L."/>
            <person name="Zhao X."/>
            <person name="Vavikolanu K."/>
            <person name="Mehta A."/>
            <person name="Aluvathingal J."/>
            <person name="Nadendla S."/>
            <person name="Geyer C."/>
            <person name="Nandy P."/>
            <person name="Yan Y."/>
            <person name="Sichtig H."/>
        </authorList>
    </citation>
    <scope>NUCLEOTIDE SEQUENCE</scope>
    <source>
        <strain evidence="13">FDAARGOS_526</strain>
    </source>
</reference>
<evidence type="ECO:0000256" key="5">
    <source>
        <dbReference type="ARBA" id="ARBA00022679"/>
    </source>
</evidence>
<keyword evidence="5" id="KW-0808">Transferase</keyword>
<reference evidence="14" key="2">
    <citation type="submission" date="2018-10" db="EMBL/GenBank/DDBJ databases">
        <title>FDA dAtabase for Regulatory Grade micrObial Sequences (FDA-ARGOS): Supporting development and validation of Infectious Disease Dx tests.</title>
        <authorList>
            <person name="Goldberg B."/>
            <person name="Campos J."/>
            <person name="Tallon L."/>
            <person name="Sadzewicz L."/>
            <person name="Zhao X."/>
            <person name="Vavikolanu K."/>
            <person name="Mehta A."/>
            <person name="Aluvathingal J."/>
            <person name="Nadendla S."/>
            <person name="Geyer C."/>
            <person name="Nandy P."/>
            <person name="Yan Y."/>
            <person name="Sichtig H."/>
        </authorList>
    </citation>
    <scope>NUCLEOTIDE SEQUENCE [LARGE SCALE GENOMIC DNA]</scope>
    <source>
        <strain evidence="14">FDAARGOS_526</strain>
    </source>
</reference>
<evidence type="ECO:0000256" key="2">
    <source>
        <dbReference type="ARBA" id="ARBA00022448"/>
    </source>
</evidence>
<evidence type="ECO:0000256" key="3">
    <source>
        <dbReference type="ARBA" id="ARBA00022490"/>
    </source>
</evidence>
<evidence type="ECO:0000256" key="4">
    <source>
        <dbReference type="ARBA" id="ARBA00022553"/>
    </source>
</evidence>
<dbReference type="InterPro" id="IPR051351">
    <property type="entry name" value="Ascorbate-PTS_EIIA_comp"/>
</dbReference>
<dbReference type="Pfam" id="PF00359">
    <property type="entry name" value="PTS_EIIA_2"/>
    <property type="match status" value="1"/>
</dbReference>
<evidence type="ECO:0000259" key="11">
    <source>
        <dbReference type="PROSITE" id="PS51094"/>
    </source>
</evidence>
<dbReference type="EMBL" id="RKIT01000002">
    <property type="protein sequence ID" value="RSC18781.1"/>
    <property type="molecule type" value="Genomic_DNA"/>
</dbReference>
<organism evidence="13 14">
    <name type="scientific">Citrobacter koseri</name>
    <name type="common">Citrobacter diversus</name>
    <dbReference type="NCBI Taxonomy" id="545"/>
    <lineage>
        <taxon>Bacteria</taxon>
        <taxon>Pseudomonadati</taxon>
        <taxon>Pseudomonadota</taxon>
        <taxon>Gammaproteobacteria</taxon>
        <taxon>Enterobacterales</taxon>
        <taxon>Enterobacteriaceae</taxon>
        <taxon>Citrobacter</taxon>
    </lineage>
</organism>
<evidence type="ECO:0000256" key="7">
    <source>
        <dbReference type="ARBA" id="ARBA00022777"/>
    </source>
</evidence>
<evidence type="ECO:0000256" key="10">
    <source>
        <dbReference type="ARBA" id="ARBA00042072"/>
    </source>
</evidence>
<dbReference type="AlphaFoldDB" id="A0AAQ0V9J4"/>
<keyword evidence="7" id="KW-0418">Kinase</keyword>
<dbReference type="RefSeq" id="WP_058668958.1">
    <property type="nucleotide sequence ID" value="NZ_ABTEQQ020000001.1"/>
</dbReference>
<dbReference type="GO" id="GO:0005737">
    <property type="term" value="C:cytoplasm"/>
    <property type="evidence" value="ECO:0007669"/>
    <property type="project" value="UniProtKB-SubCell"/>
</dbReference>
<dbReference type="PROSITE" id="PS51094">
    <property type="entry name" value="PTS_EIIA_TYPE_2"/>
    <property type="match status" value="1"/>
</dbReference>
<dbReference type="Proteomes" id="UP000807555">
    <property type="component" value="Unassembled WGS sequence"/>
</dbReference>
<comment type="caution">
    <text evidence="13">The sequence shown here is derived from an EMBL/GenBank/DDBJ whole genome shotgun (WGS) entry which is preliminary data.</text>
</comment>
<dbReference type="GO" id="GO:0009401">
    <property type="term" value="P:phosphoenolpyruvate-dependent sugar phosphotransferase system"/>
    <property type="evidence" value="ECO:0007669"/>
    <property type="project" value="UniProtKB-KW"/>
</dbReference>
<evidence type="ECO:0000313" key="12">
    <source>
        <dbReference type="EMBL" id="MBJ9869038.1"/>
    </source>
</evidence>
<keyword evidence="4" id="KW-0597">Phosphoprotein</keyword>
<evidence type="ECO:0000256" key="6">
    <source>
        <dbReference type="ARBA" id="ARBA00022683"/>
    </source>
</evidence>
<protein>
    <recommendedName>
        <fullName evidence="9">Ascorbate-specific PTS system EIIA component</fullName>
    </recommendedName>
    <alternativeName>
        <fullName evidence="10">Ascorbate-specific phosphotransferase enzyme IIA component</fullName>
    </alternativeName>
</protein>